<dbReference type="PANTHER" id="PTHR43309">
    <property type="entry name" value="5-OXOPROLINASE SUBUNIT C"/>
    <property type="match status" value="1"/>
</dbReference>
<dbReference type="SMART" id="SM00797">
    <property type="entry name" value="AHS2"/>
    <property type="match status" value="1"/>
</dbReference>
<evidence type="ECO:0000313" key="5">
    <source>
        <dbReference type="EMBL" id="UOO89730.1"/>
    </source>
</evidence>
<organism evidence="5 6">
    <name type="scientific">Vitreoscilla massiliensis</name>
    <dbReference type="NCBI Taxonomy" id="1689272"/>
    <lineage>
        <taxon>Bacteria</taxon>
        <taxon>Pseudomonadati</taxon>
        <taxon>Pseudomonadota</taxon>
        <taxon>Betaproteobacteria</taxon>
        <taxon>Neisseriales</taxon>
        <taxon>Neisseriaceae</taxon>
        <taxon>Vitreoscilla</taxon>
    </lineage>
</organism>
<dbReference type="InterPro" id="IPR052708">
    <property type="entry name" value="PxpC"/>
</dbReference>
<dbReference type="NCBIfam" id="TIGR00724">
    <property type="entry name" value="urea_amlyse_rel"/>
    <property type="match status" value="1"/>
</dbReference>
<feature type="domain" description="Carboxyltransferase" evidence="4">
    <location>
        <begin position="26"/>
        <end position="317"/>
    </location>
</feature>
<accession>A0ABY4E4E4</accession>
<keyword evidence="3" id="KW-0067">ATP-binding</keyword>
<dbReference type="InterPro" id="IPR029000">
    <property type="entry name" value="Cyclophilin-like_dom_sf"/>
</dbReference>
<dbReference type="EMBL" id="CP091511">
    <property type="protein sequence ID" value="UOO89730.1"/>
    <property type="molecule type" value="Genomic_DNA"/>
</dbReference>
<gene>
    <name evidence="5" type="ORF">LVJ82_01700</name>
</gene>
<evidence type="ECO:0000259" key="4">
    <source>
        <dbReference type="SMART" id="SM00797"/>
    </source>
</evidence>
<dbReference type="Pfam" id="PF02626">
    <property type="entry name" value="CT_A_B"/>
    <property type="match status" value="1"/>
</dbReference>
<dbReference type="PANTHER" id="PTHR43309:SF3">
    <property type="entry name" value="5-OXOPROLINASE SUBUNIT C"/>
    <property type="match status" value="1"/>
</dbReference>
<proteinExistence type="predicted"/>
<keyword evidence="6" id="KW-1185">Reference proteome</keyword>
<keyword evidence="2" id="KW-0378">Hydrolase</keyword>
<protein>
    <submittedName>
        <fullName evidence="5">Biotin-dependent carboxyltransferase family protein</fullName>
    </submittedName>
</protein>
<dbReference type="InterPro" id="IPR003778">
    <property type="entry name" value="CT_A_B"/>
</dbReference>
<evidence type="ECO:0000256" key="3">
    <source>
        <dbReference type="ARBA" id="ARBA00022840"/>
    </source>
</evidence>
<dbReference type="RefSeq" id="WP_058305608.1">
    <property type="nucleotide sequence ID" value="NZ_CABKVG010000007.1"/>
</dbReference>
<evidence type="ECO:0000256" key="2">
    <source>
        <dbReference type="ARBA" id="ARBA00022801"/>
    </source>
</evidence>
<dbReference type="Proteomes" id="UP000832011">
    <property type="component" value="Chromosome"/>
</dbReference>
<reference evidence="5 6" key="1">
    <citation type="journal article" date="2022" name="Res Sq">
        <title>Evolution of multicellular longitudinally dividing oral cavity symbionts (Neisseriaceae).</title>
        <authorList>
            <person name="Nyongesa S."/>
            <person name="Weber P."/>
            <person name="Bernet E."/>
            <person name="Pullido F."/>
            <person name="Nieckarz M."/>
            <person name="Delaby M."/>
            <person name="Nieves C."/>
            <person name="Viehboeck T."/>
            <person name="Krause N."/>
            <person name="Rivera-Millot A."/>
            <person name="Nakamura A."/>
            <person name="Vischer N."/>
            <person name="VanNieuwenhze M."/>
            <person name="Brun Y."/>
            <person name="Cava F."/>
            <person name="Bulgheresi S."/>
            <person name="Veyrier F."/>
        </authorList>
    </citation>
    <scope>NUCLEOTIDE SEQUENCE [LARGE SCALE GENOMIC DNA]</scope>
    <source>
        <strain evidence="5 6">SN4</strain>
    </source>
</reference>
<name>A0ABY4E4E4_9NEIS</name>
<keyword evidence="1" id="KW-0547">Nucleotide-binding</keyword>
<dbReference type="SUPFAM" id="SSF50891">
    <property type="entry name" value="Cyclophilin-like"/>
    <property type="match status" value="1"/>
</dbReference>
<dbReference type="Gene3D" id="2.40.100.10">
    <property type="entry name" value="Cyclophilin-like"/>
    <property type="match status" value="1"/>
</dbReference>
<sequence length="327" mass="35087">MKRTVKIIKPGLAISIQDQGRQGYYHLGIPPSGAMDQYSFVAANLLVGNPKHAAVLECTLMAPELEFSADTVIAITGAQLVAKVNGEEIPTNATCRVPAGGVLTLGFMTLGARAYIAFDGGIDVPEVLGSRSFYGLGSLGGLNGKKLEAGDVLPLGHAHAKVHECVLPEHLRAPLNKHQEIRVIKGLYDHRLSDTGRDSFYADEWKVASEADRIGYRCKGGQALTFIDREPPFGAGSDPSNIVDAPYPIGSIQVPAGVEPIILHRDAVSGGGYAMVATVISADMDVIGQLQPNYVMKFKAVSMDEALLARAQYQQRLQQLEDFFTQA</sequence>
<evidence type="ECO:0000256" key="1">
    <source>
        <dbReference type="ARBA" id="ARBA00022741"/>
    </source>
</evidence>
<evidence type="ECO:0000313" key="6">
    <source>
        <dbReference type="Proteomes" id="UP000832011"/>
    </source>
</evidence>